<organism evidence="7 10">
    <name type="scientific">Agrobacterium tumefaciens</name>
    <dbReference type="NCBI Taxonomy" id="358"/>
    <lineage>
        <taxon>Bacteria</taxon>
        <taxon>Pseudomonadati</taxon>
        <taxon>Pseudomonadota</taxon>
        <taxon>Alphaproteobacteria</taxon>
        <taxon>Hyphomicrobiales</taxon>
        <taxon>Rhizobiaceae</taxon>
        <taxon>Rhizobium/Agrobacterium group</taxon>
        <taxon>Agrobacterium</taxon>
        <taxon>Agrobacterium tumefaciens complex</taxon>
    </lineage>
</organism>
<dbReference type="InterPro" id="IPR047952">
    <property type="entry name" value="Transpos_IS4"/>
</dbReference>
<dbReference type="NCBIfam" id="NF033592">
    <property type="entry name" value="transpos_IS4_1"/>
    <property type="match status" value="1"/>
</dbReference>
<evidence type="ECO:0000313" key="7">
    <source>
        <dbReference type="EMBL" id="QCL79480.1"/>
    </source>
</evidence>
<evidence type="ECO:0000256" key="3">
    <source>
        <dbReference type="ARBA" id="ARBA00023125"/>
    </source>
</evidence>
<feature type="domain" description="DUF4372" evidence="6">
    <location>
        <begin position="4"/>
        <end position="74"/>
    </location>
</feature>
<evidence type="ECO:0000313" key="10">
    <source>
        <dbReference type="Proteomes" id="UP000298579"/>
    </source>
</evidence>
<keyword evidence="4" id="KW-0233">DNA recombination</keyword>
<evidence type="ECO:0000259" key="5">
    <source>
        <dbReference type="Pfam" id="PF01609"/>
    </source>
</evidence>
<dbReference type="EMBL" id="CP039898">
    <property type="protein sequence ID" value="QCL81985.1"/>
    <property type="molecule type" value="Genomic_DNA"/>
</dbReference>
<comment type="similarity">
    <text evidence="1">Belongs to the transposase 11 family.</text>
</comment>
<name>A0A4D7WWQ5_AGRTU</name>
<dbReference type="RefSeq" id="WP_137066283.1">
    <property type="nucleotide sequence ID" value="NZ_CP039888.1"/>
</dbReference>
<dbReference type="InterPro" id="IPR025399">
    <property type="entry name" value="DUF4372"/>
</dbReference>
<feature type="domain" description="Transposase IS4-like" evidence="5">
    <location>
        <begin position="119"/>
        <end position="329"/>
    </location>
</feature>
<gene>
    <name evidence="7" type="ORF">CFBP5877_10650</name>
    <name evidence="8" type="ORF">CFBP5877_21315</name>
    <name evidence="9" type="ORF">CFBP5877_23235</name>
</gene>
<dbReference type="Gene3D" id="3.90.350.10">
    <property type="entry name" value="Transposase Inhibitor Protein From Tn5, Chain A, domain 1"/>
    <property type="match status" value="1"/>
</dbReference>
<reference evidence="7 10" key="1">
    <citation type="submission" date="2019-04" db="EMBL/GenBank/DDBJ databases">
        <title>Complete genome sequence of Agrobacterium tumefaciens CFBP5877.</title>
        <authorList>
            <person name="Huang Y.-Y."/>
            <person name="Chiang H.-Y."/>
            <person name="Chou L."/>
            <person name="Lai E.-M."/>
            <person name="Kuo C.-H."/>
        </authorList>
    </citation>
    <scope>NUCLEOTIDE SEQUENCE [LARGE SCALE GENOMIC DNA]</scope>
    <source>
        <strain evidence="7 10">CFBP5877</strain>
    </source>
</reference>
<evidence type="ECO:0000256" key="2">
    <source>
        <dbReference type="ARBA" id="ARBA00022578"/>
    </source>
</evidence>
<dbReference type="PANTHER" id="PTHR33258">
    <property type="entry name" value="TRANSPOSASE INSL FOR INSERTION SEQUENCE ELEMENT IS186A-RELATED"/>
    <property type="match status" value="1"/>
</dbReference>
<dbReference type="GO" id="GO:0003677">
    <property type="term" value="F:DNA binding"/>
    <property type="evidence" value="ECO:0007669"/>
    <property type="project" value="UniProtKB-KW"/>
</dbReference>
<evidence type="ECO:0000256" key="4">
    <source>
        <dbReference type="ARBA" id="ARBA00023172"/>
    </source>
</evidence>
<dbReference type="PANTHER" id="PTHR33258:SF1">
    <property type="entry name" value="TRANSPOSASE INSL FOR INSERTION SEQUENCE ELEMENT IS186A-RELATED"/>
    <property type="match status" value="1"/>
</dbReference>
<sequence>MRHYNSVFHDLLKRVAWSRFDRLVDEHGADKHVRRLSTKSQFIALLYGQLSGAVSLREIVGGLESHAARLYHVGGRPVSRSTLCDANARRSSEVFAGLFREMVARAGRGLRRSVSEATYLIDATGVRLSGAGCDWARFSHQACGAKVHVVYDADAERPIYAAVTPANVNDITAAKAMPIAAGATYVFDLGYYDFGWWAALDKAGCRIVTRFKSHTKLTVTSQQAVSGDGIVLFDRIGLLPARMAASRRNRFGDPVREITVRTQTGKVLRLLTNDLDAPAQEIADLYKRRWAIELFFRWVKQTLRIRHFLGNSENAVRIQIAVALIAYLLLRMAQADQKLVQSPLAFARLVRANLMHRRRTDSLTRPPPAKTADPRQMTLLGMEI</sequence>
<evidence type="ECO:0000256" key="1">
    <source>
        <dbReference type="ARBA" id="ARBA00010075"/>
    </source>
</evidence>
<dbReference type="InterPro" id="IPR002559">
    <property type="entry name" value="Transposase_11"/>
</dbReference>
<evidence type="ECO:0000259" key="6">
    <source>
        <dbReference type="Pfam" id="PF14294"/>
    </source>
</evidence>
<evidence type="ECO:0000313" key="8">
    <source>
        <dbReference type="EMBL" id="QCL81644.1"/>
    </source>
</evidence>
<dbReference type="GO" id="GO:0006313">
    <property type="term" value="P:DNA transposition"/>
    <property type="evidence" value="ECO:0007669"/>
    <property type="project" value="InterPro"/>
</dbReference>
<dbReference type="OrthoDB" id="7327264at2"/>
<dbReference type="Proteomes" id="UP000298579">
    <property type="component" value="Chromosome circular"/>
</dbReference>
<proteinExistence type="inferred from homology"/>
<dbReference type="EMBL" id="CP039898">
    <property type="protein sequence ID" value="QCL81644.1"/>
    <property type="molecule type" value="Genomic_DNA"/>
</dbReference>
<dbReference type="InterPro" id="IPR012337">
    <property type="entry name" value="RNaseH-like_sf"/>
</dbReference>
<keyword evidence="2" id="KW-0815">Transposition</keyword>
<accession>A0A4D7WWQ5</accession>
<dbReference type="Pfam" id="PF01609">
    <property type="entry name" value="DDE_Tnp_1"/>
    <property type="match status" value="1"/>
</dbReference>
<dbReference type="Proteomes" id="UP000298579">
    <property type="component" value="Chromosome linear"/>
</dbReference>
<dbReference type="AlphaFoldDB" id="A0A4D7WWQ5"/>
<dbReference type="SUPFAM" id="SSF53098">
    <property type="entry name" value="Ribonuclease H-like"/>
    <property type="match status" value="1"/>
</dbReference>
<protein>
    <submittedName>
        <fullName evidence="7">IS4 family transposase</fullName>
    </submittedName>
</protein>
<dbReference type="EMBL" id="CP039897">
    <property type="protein sequence ID" value="QCL79480.1"/>
    <property type="molecule type" value="Genomic_DNA"/>
</dbReference>
<dbReference type="GO" id="GO:0004803">
    <property type="term" value="F:transposase activity"/>
    <property type="evidence" value="ECO:0007669"/>
    <property type="project" value="InterPro"/>
</dbReference>
<keyword evidence="3" id="KW-0238">DNA-binding</keyword>
<dbReference type="Pfam" id="PF14294">
    <property type="entry name" value="DUF4372"/>
    <property type="match status" value="1"/>
</dbReference>
<evidence type="ECO:0000313" key="9">
    <source>
        <dbReference type="EMBL" id="QCL81985.1"/>
    </source>
</evidence>